<dbReference type="EMBL" id="AWWV01010835">
    <property type="protein sequence ID" value="OMO76983.1"/>
    <property type="molecule type" value="Genomic_DNA"/>
</dbReference>
<reference evidence="2 3" key="1">
    <citation type="submission" date="2013-09" db="EMBL/GenBank/DDBJ databases">
        <title>Corchorus capsularis genome sequencing.</title>
        <authorList>
            <person name="Alam M."/>
            <person name="Haque M.S."/>
            <person name="Islam M.S."/>
            <person name="Emdad E.M."/>
            <person name="Islam M.M."/>
            <person name="Ahmed B."/>
            <person name="Halim A."/>
            <person name="Hossen Q.M.M."/>
            <person name="Hossain M.Z."/>
            <person name="Ahmed R."/>
            <person name="Khan M.M."/>
            <person name="Islam R."/>
            <person name="Rashid M.M."/>
            <person name="Khan S.A."/>
            <person name="Rahman M.S."/>
            <person name="Alam M."/>
        </authorList>
    </citation>
    <scope>NUCLEOTIDE SEQUENCE [LARGE SCALE GENOMIC DNA]</scope>
    <source>
        <strain evidence="3">cv. CVL-1</strain>
        <tissue evidence="2">Whole seedling</tissue>
    </source>
</reference>
<keyword evidence="3" id="KW-1185">Reference proteome</keyword>
<evidence type="ECO:0000256" key="1">
    <source>
        <dbReference type="SAM" id="MobiDB-lite"/>
    </source>
</evidence>
<sequence>MKSAAGPTAIAEELAKRPRAREGGPLTKWPPPLPLPPPPPAFAAIADVTAKAIITMMTNTK</sequence>
<organism evidence="2 3">
    <name type="scientific">Corchorus capsularis</name>
    <name type="common">Jute</name>
    <dbReference type="NCBI Taxonomy" id="210143"/>
    <lineage>
        <taxon>Eukaryota</taxon>
        <taxon>Viridiplantae</taxon>
        <taxon>Streptophyta</taxon>
        <taxon>Embryophyta</taxon>
        <taxon>Tracheophyta</taxon>
        <taxon>Spermatophyta</taxon>
        <taxon>Magnoliopsida</taxon>
        <taxon>eudicotyledons</taxon>
        <taxon>Gunneridae</taxon>
        <taxon>Pentapetalae</taxon>
        <taxon>rosids</taxon>
        <taxon>malvids</taxon>
        <taxon>Malvales</taxon>
        <taxon>Malvaceae</taxon>
        <taxon>Grewioideae</taxon>
        <taxon>Apeibeae</taxon>
        <taxon>Corchorus</taxon>
    </lineage>
</organism>
<feature type="compositionally biased region" description="Basic and acidic residues" evidence="1">
    <location>
        <begin position="13"/>
        <end position="22"/>
    </location>
</feature>
<feature type="compositionally biased region" description="Pro residues" evidence="1">
    <location>
        <begin position="28"/>
        <end position="40"/>
    </location>
</feature>
<feature type="region of interest" description="Disordered" evidence="1">
    <location>
        <begin position="1"/>
        <end position="40"/>
    </location>
</feature>
<dbReference type="Proteomes" id="UP000188268">
    <property type="component" value="Unassembled WGS sequence"/>
</dbReference>
<protein>
    <submittedName>
        <fullName evidence="2">Uncharacterized protein</fullName>
    </submittedName>
</protein>
<gene>
    <name evidence="2" type="ORF">CCACVL1_15242</name>
</gene>
<dbReference type="Gramene" id="OMO76983">
    <property type="protein sequence ID" value="OMO76983"/>
    <property type="gene ID" value="CCACVL1_15242"/>
</dbReference>
<feature type="non-terminal residue" evidence="2">
    <location>
        <position position="61"/>
    </location>
</feature>
<accession>A0A1R3I334</accession>
<evidence type="ECO:0000313" key="3">
    <source>
        <dbReference type="Proteomes" id="UP000188268"/>
    </source>
</evidence>
<comment type="caution">
    <text evidence="2">The sequence shown here is derived from an EMBL/GenBank/DDBJ whole genome shotgun (WGS) entry which is preliminary data.</text>
</comment>
<proteinExistence type="predicted"/>
<evidence type="ECO:0000313" key="2">
    <source>
        <dbReference type="EMBL" id="OMO76983.1"/>
    </source>
</evidence>
<dbReference type="AlphaFoldDB" id="A0A1R3I334"/>
<name>A0A1R3I334_COCAP</name>